<proteinExistence type="predicted"/>
<organism evidence="2 3">
    <name type="scientific">Strongyloides venezuelensis</name>
    <name type="common">Threadworm</name>
    <dbReference type="NCBI Taxonomy" id="75913"/>
    <lineage>
        <taxon>Eukaryota</taxon>
        <taxon>Metazoa</taxon>
        <taxon>Ecdysozoa</taxon>
        <taxon>Nematoda</taxon>
        <taxon>Chromadorea</taxon>
        <taxon>Rhabditida</taxon>
        <taxon>Tylenchina</taxon>
        <taxon>Panagrolaimomorpha</taxon>
        <taxon>Strongyloidoidea</taxon>
        <taxon>Strongyloididae</taxon>
        <taxon>Strongyloides</taxon>
    </lineage>
</organism>
<reference evidence="2" key="1">
    <citation type="submission" date="2014-07" db="EMBL/GenBank/DDBJ databases">
        <authorList>
            <person name="Martin A.A"/>
            <person name="De Silva N."/>
        </authorList>
    </citation>
    <scope>NUCLEOTIDE SEQUENCE</scope>
</reference>
<dbReference type="WBParaSite" id="SVE_0589400.1">
    <property type="protein sequence ID" value="SVE_0589400.1"/>
    <property type="gene ID" value="SVE_0589400"/>
</dbReference>
<protein>
    <submittedName>
        <fullName evidence="3">Ovule protein</fullName>
    </submittedName>
</protein>
<feature type="compositionally biased region" description="Basic and acidic residues" evidence="1">
    <location>
        <begin position="46"/>
        <end position="58"/>
    </location>
</feature>
<keyword evidence="2" id="KW-1185">Reference proteome</keyword>
<reference evidence="3" key="2">
    <citation type="submission" date="2015-08" db="UniProtKB">
        <authorList>
            <consortium name="WormBaseParasite"/>
        </authorList>
    </citation>
    <scope>IDENTIFICATION</scope>
</reference>
<sequence length="66" mass="7992">MPSNTCITKRKAIYYYHGLSTSPQTHLVFYVSVKIMLRRVKRKQKVREELGRRYDNSKYNRRGRVN</sequence>
<evidence type="ECO:0000313" key="3">
    <source>
        <dbReference type="WBParaSite" id="SVE_0589400.1"/>
    </source>
</evidence>
<name>A0A0K0FAN9_STRVS</name>
<dbReference type="AlphaFoldDB" id="A0A0K0FAN9"/>
<evidence type="ECO:0000256" key="1">
    <source>
        <dbReference type="SAM" id="MobiDB-lite"/>
    </source>
</evidence>
<accession>A0A0K0FAN9</accession>
<feature type="region of interest" description="Disordered" evidence="1">
    <location>
        <begin position="46"/>
        <end position="66"/>
    </location>
</feature>
<evidence type="ECO:0000313" key="2">
    <source>
        <dbReference type="Proteomes" id="UP000035680"/>
    </source>
</evidence>
<dbReference type="Proteomes" id="UP000035680">
    <property type="component" value="Unassembled WGS sequence"/>
</dbReference>